<dbReference type="SUPFAM" id="SSF56349">
    <property type="entry name" value="DNA breaking-rejoining enzymes"/>
    <property type="match status" value="1"/>
</dbReference>
<comment type="caution">
    <text evidence="4">The sequence shown here is derived from an EMBL/GenBank/DDBJ whole genome shotgun (WGS) entry which is preliminary data.</text>
</comment>
<evidence type="ECO:0000313" key="4">
    <source>
        <dbReference type="EMBL" id="EQB08419.1"/>
    </source>
</evidence>
<dbReference type="PANTHER" id="PTHR30349:SF90">
    <property type="entry name" value="TYROSINE RECOMBINASE XERD"/>
    <property type="match status" value="1"/>
</dbReference>
<dbReference type="PANTHER" id="PTHR30349">
    <property type="entry name" value="PHAGE INTEGRASE-RELATED"/>
    <property type="match status" value="1"/>
</dbReference>
<reference evidence="4 5" key="1">
    <citation type="journal article" date="2013" name="Genome Announc.">
        <title>Genome Sequence of Novosphingobium lindaniclasticum LE124T, Isolated from a Hexachlorocyclohexane Dumpsite.</title>
        <authorList>
            <person name="Saxena A."/>
            <person name="Nayyar N."/>
            <person name="Sangwan N."/>
            <person name="Kumari R."/>
            <person name="Khurana J.P."/>
            <person name="Lal R."/>
        </authorList>
    </citation>
    <scope>NUCLEOTIDE SEQUENCE [LARGE SCALE GENOMIC DNA]</scope>
    <source>
        <strain evidence="4 5">LE124</strain>
    </source>
</reference>
<dbReference type="InterPro" id="IPR011010">
    <property type="entry name" value="DNA_brk_join_enz"/>
</dbReference>
<dbReference type="GO" id="GO:0006310">
    <property type="term" value="P:DNA recombination"/>
    <property type="evidence" value="ECO:0007669"/>
    <property type="project" value="UniProtKB-KW"/>
</dbReference>
<dbReference type="Pfam" id="PF00589">
    <property type="entry name" value="Phage_integrase"/>
    <property type="match status" value="1"/>
</dbReference>
<keyword evidence="5" id="KW-1185">Reference proteome</keyword>
<dbReference type="Gene3D" id="1.10.443.10">
    <property type="entry name" value="Intergrase catalytic core"/>
    <property type="match status" value="1"/>
</dbReference>
<name>T0IFK5_9SPHN</name>
<gene>
    <name evidence="4" type="ORF">L284_21245</name>
</gene>
<feature type="domain" description="Tyr recombinase" evidence="3">
    <location>
        <begin position="141"/>
        <end position="325"/>
    </location>
</feature>
<keyword evidence="2" id="KW-0233">DNA recombination</keyword>
<sequence>MFLHNARRGYDYQIKLRVFLRFLVSIGVMRRSEPSGDEEHGGLRPFRDWLRRHRGCTERRSLVHIHAINKLLPQMGDDPSRYDAALINRVMLQNLESTSRASVQIMCGALRMYLRFLAATGACAPGLVGAVPRIPRWRLATLPRYILNDDVERVIASCDPITPRGLRDRAIILLLARLALRGGDVANLHLEDIDWDNGLIRVAGKTRYAVALPLPQDAGDALLAYIEHGRPIVASSKVFIRSIAPFVPFSTSGAVSIVVRDALTRAGVDNANLRGAYLLRHSAATNMLRSGATLDAVGALLRHRSPETTAIYAKVDTTLLAQVTQPWIGGAA</sequence>
<evidence type="ECO:0000313" key="5">
    <source>
        <dbReference type="Proteomes" id="UP000015527"/>
    </source>
</evidence>
<dbReference type="PROSITE" id="PS51898">
    <property type="entry name" value="TYR_RECOMBINASE"/>
    <property type="match status" value="1"/>
</dbReference>
<dbReference type="PATRIC" id="fig|1096930.3.peg.4174"/>
<organism evidence="4 5">
    <name type="scientific">Novosphingobium lindaniclasticum LE124</name>
    <dbReference type="NCBI Taxonomy" id="1096930"/>
    <lineage>
        <taxon>Bacteria</taxon>
        <taxon>Pseudomonadati</taxon>
        <taxon>Pseudomonadota</taxon>
        <taxon>Alphaproteobacteria</taxon>
        <taxon>Sphingomonadales</taxon>
        <taxon>Sphingomonadaceae</taxon>
        <taxon>Novosphingobium</taxon>
    </lineage>
</organism>
<dbReference type="EMBL" id="ATHL01000147">
    <property type="protein sequence ID" value="EQB08419.1"/>
    <property type="molecule type" value="Genomic_DNA"/>
</dbReference>
<keyword evidence="1" id="KW-0229">DNA integration</keyword>
<dbReference type="AlphaFoldDB" id="T0IFK5"/>
<evidence type="ECO:0000256" key="1">
    <source>
        <dbReference type="ARBA" id="ARBA00022908"/>
    </source>
</evidence>
<dbReference type="InterPro" id="IPR050090">
    <property type="entry name" value="Tyrosine_recombinase_XerCD"/>
</dbReference>
<protein>
    <recommendedName>
        <fullName evidence="3">Tyr recombinase domain-containing protein</fullName>
    </recommendedName>
</protein>
<evidence type="ECO:0000256" key="2">
    <source>
        <dbReference type="ARBA" id="ARBA00023172"/>
    </source>
</evidence>
<evidence type="ECO:0000259" key="3">
    <source>
        <dbReference type="PROSITE" id="PS51898"/>
    </source>
</evidence>
<proteinExistence type="predicted"/>
<dbReference type="eggNOG" id="COG0582">
    <property type="taxonomic scope" value="Bacteria"/>
</dbReference>
<dbReference type="GO" id="GO:0003677">
    <property type="term" value="F:DNA binding"/>
    <property type="evidence" value="ECO:0007669"/>
    <property type="project" value="InterPro"/>
</dbReference>
<dbReference type="Proteomes" id="UP000015527">
    <property type="component" value="Unassembled WGS sequence"/>
</dbReference>
<dbReference type="GO" id="GO:0015074">
    <property type="term" value="P:DNA integration"/>
    <property type="evidence" value="ECO:0007669"/>
    <property type="project" value="UniProtKB-KW"/>
</dbReference>
<dbReference type="InterPro" id="IPR002104">
    <property type="entry name" value="Integrase_catalytic"/>
</dbReference>
<accession>T0IFK5</accession>
<dbReference type="InterPro" id="IPR013762">
    <property type="entry name" value="Integrase-like_cat_sf"/>
</dbReference>